<sequence>MSFHVTQNTELDVAYIQLNSNPIAQSREIGQTLIVDVDKFDQAVGVELLSLSHIPLPEDIEKLAHVNKNDVAQLKMGLQTIQRSSVSSGSPTNRSRVDATTQTPTLDPC</sequence>
<gene>
    <name evidence="2" type="ORF">CAQU_12265</name>
</gene>
<evidence type="ECO:0000256" key="1">
    <source>
        <dbReference type="SAM" id="MobiDB-lite"/>
    </source>
</evidence>
<dbReference type="AlphaFoldDB" id="A0A1L7CIS6"/>
<keyword evidence="3" id="KW-1185">Reference proteome</keyword>
<dbReference type="Proteomes" id="UP000185478">
    <property type="component" value="Chromosome"/>
</dbReference>
<proteinExistence type="predicted"/>
<protein>
    <recommendedName>
        <fullName evidence="4">DUF2283 domain-containing protein</fullName>
    </recommendedName>
</protein>
<dbReference type="EMBL" id="CP009245">
    <property type="protein sequence ID" value="APT85683.1"/>
    <property type="molecule type" value="Genomic_DNA"/>
</dbReference>
<reference evidence="2 3" key="1">
    <citation type="submission" date="2014-08" db="EMBL/GenBank/DDBJ databases">
        <title>Complete genome sequence of Corynebacterium aquilae S-613T(T) (=DSM 44791(T)), isolated from the choana of a healthy golden eagle.</title>
        <authorList>
            <person name="Ruckert C."/>
            <person name="Albersmeier A."/>
            <person name="Winkler A."/>
            <person name="Kalinowski J."/>
        </authorList>
    </citation>
    <scope>NUCLEOTIDE SEQUENCE [LARGE SCALE GENOMIC DNA]</scope>
    <source>
        <strain evidence="2 3">S-613</strain>
    </source>
</reference>
<dbReference type="OrthoDB" id="4422762at2"/>
<evidence type="ECO:0008006" key="4">
    <source>
        <dbReference type="Google" id="ProtNLM"/>
    </source>
</evidence>
<dbReference type="InterPro" id="IPR019270">
    <property type="entry name" value="DUF2283"/>
</dbReference>
<dbReference type="KEGG" id="caqu:CAQU_12265"/>
<name>A0A1L7CIS6_9CORY</name>
<organism evidence="2 3">
    <name type="scientific">Corynebacterium aquilae DSM 44791</name>
    <dbReference type="NCBI Taxonomy" id="1431546"/>
    <lineage>
        <taxon>Bacteria</taxon>
        <taxon>Bacillati</taxon>
        <taxon>Actinomycetota</taxon>
        <taxon>Actinomycetes</taxon>
        <taxon>Mycobacteriales</taxon>
        <taxon>Corynebacteriaceae</taxon>
        <taxon>Corynebacterium</taxon>
    </lineage>
</organism>
<feature type="region of interest" description="Disordered" evidence="1">
    <location>
        <begin position="82"/>
        <end position="109"/>
    </location>
</feature>
<evidence type="ECO:0000313" key="3">
    <source>
        <dbReference type="Proteomes" id="UP000185478"/>
    </source>
</evidence>
<evidence type="ECO:0000313" key="2">
    <source>
        <dbReference type="EMBL" id="APT85683.1"/>
    </source>
</evidence>
<dbReference type="Pfam" id="PF10049">
    <property type="entry name" value="DUF2283"/>
    <property type="match status" value="1"/>
</dbReference>
<accession>A0A1L7CIS6</accession>